<dbReference type="EMBL" id="JANGEW010000003">
    <property type="protein sequence ID" value="MCQ5341987.1"/>
    <property type="molecule type" value="Genomic_DNA"/>
</dbReference>
<comment type="cofactor">
    <cofactor evidence="1 16">
        <name>Mg(2+)</name>
        <dbReference type="ChEBI" id="CHEBI:18420"/>
    </cofactor>
</comment>
<evidence type="ECO:0000256" key="1">
    <source>
        <dbReference type="ARBA" id="ARBA00001946"/>
    </source>
</evidence>
<comment type="pathway">
    <text evidence="5">Purine metabolism; GMP biosynthesis via salvage pathway; GMP from guanine: step 1/1.</text>
</comment>
<evidence type="ECO:0000256" key="9">
    <source>
        <dbReference type="ARBA" id="ARBA00022679"/>
    </source>
</evidence>
<keyword evidence="9 16" id="KW-0808">Transferase</keyword>
<gene>
    <name evidence="18" type="primary">hpt</name>
    <name evidence="18" type="ORF">NE675_02885</name>
</gene>
<evidence type="ECO:0000256" key="4">
    <source>
        <dbReference type="ARBA" id="ARBA00004669"/>
    </source>
</evidence>
<evidence type="ECO:0000256" key="13">
    <source>
        <dbReference type="ARBA" id="ARBA00022842"/>
    </source>
</evidence>
<keyword evidence="19" id="KW-1185">Reference proteome</keyword>
<organism evidence="18 19">
    <name type="scientific">Megasphaera massiliensis</name>
    <dbReference type="NCBI Taxonomy" id="1232428"/>
    <lineage>
        <taxon>Bacteria</taxon>
        <taxon>Bacillati</taxon>
        <taxon>Bacillota</taxon>
        <taxon>Negativicutes</taxon>
        <taxon>Veillonellales</taxon>
        <taxon>Veillonellaceae</taxon>
        <taxon>Megasphaera</taxon>
    </lineage>
</organism>
<dbReference type="NCBIfam" id="TIGR01203">
    <property type="entry name" value="HGPRTase"/>
    <property type="match status" value="1"/>
</dbReference>
<evidence type="ECO:0000256" key="6">
    <source>
        <dbReference type="ARBA" id="ARBA00008391"/>
    </source>
</evidence>
<evidence type="ECO:0000256" key="11">
    <source>
        <dbReference type="ARBA" id="ARBA00022726"/>
    </source>
</evidence>
<evidence type="ECO:0000256" key="10">
    <source>
        <dbReference type="ARBA" id="ARBA00022723"/>
    </source>
</evidence>
<keyword evidence="13 16" id="KW-0460">Magnesium</keyword>
<comment type="subcellular location">
    <subcellularLocation>
        <location evidence="3 16">Cytoplasm</location>
    </subcellularLocation>
</comment>
<evidence type="ECO:0000256" key="5">
    <source>
        <dbReference type="ARBA" id="ARBA00004676"/>
    </source>
</evidence>
<comment type="pathway">
    <text evidence="4 16">Purine metabolism; IMP biosynthesis via salvage pathway; IMP from hypoxanthine: step 1/1.</text>
</comment>
<reference evidence="18 19" key="1">
    <citation type="submission" date="2022-06" db="EMBL/GenBank/DDBJ databases">
        <title>Isolation of gut microbiota from human fecal samples.</title>
        <authorList>
            <person name="Pamer E.G."/>
            <person name="Barat B."/>
            <person name="Waligurski E."/>
            <person name="Medina S."/>
            <person name="Paddock L."/>
            <person name="Mostad J."/>
        </authorList>
    </citation>
    <scope>NUCLEOTIDE SEQUENCE [LARGE SCALE GENOMIC DNA]</scope>
    <source>
        <strain evidence="18 19">DFI.1.1</strain>
    </source>
</reference>
<comment type="caution">
    <text evidence="18">The sequence shown here is derived from an EMBL/GenBank/DDBJ whole genome shotgun (WGS) entry which is preliminary data.</text>
</comment>
<evidence type="ECO:0000256" key="16">
    <source>
        <dbReference type="RuleBase" id="RU364099"/>
    </source>
</evidence>
<dbReference type="InterPro" id="IPR005904">
    <property type="entry name" value="Hxn_phspho_trans"/>
</dbReference>
<keyword evidence="10 16" id="KW-0479">Metal-binding</keyword>
<evidence type="ECO:0000256" key="7">
    <source>
        <dbReference type="ARBA" id="ARBA00022490"/>
    </source>
</evidence>
<keyword evidence="8 16" id="KW-0328">Glycosyltransferase</keyword>
<dbReference type="Proteomes" id="UP001206692">
    <property type="component" value="Unassembled WGS sequence"/>
</dbReference>
<dbReference type="EC" id="2.4.2.8" evidence="16"/>
<evidence type="ECO:0000256" key="3">
    <source>
        <dbReference type="ARBA" id="ARBA00004496"/>
    </source>
</evidence>
<comment type="function">
    <text evidence="2">Purine salvage pathway enzyme that catalyzes the transfer of the ribosyl-5-phosphate group from 5-phospho-alpha-D-ribose 1-diphosphate (PRPP) to the N9 position of the 6-oxopurines hypoxanthine and guanine to form the corresponding ribonucleotides IMP (inosine 5'-monophosphate) and GMP (guanosine 5'-monophosphate), with the release of PPi.</text>
</comment>
<dbReference type="InterPro" id="IPR050408">
    <property type="entry name" value="HGPRT"/>
</dbReference>
<evidence type="ECO:0000256" key="12">
    <source>
        <dbReference type="ARBA" id="ARBA00022741"/>
    </source>
</evidence>
<dbReference type="PANTHER" id="PTHR43340">
    <property type="entry name" value="HYPOXANTHINE-GUANINE PHOSPHORIBOSYLTRANSFERASE"/>
    <property type="match status" value="1"/>
</dbReference>
<evidence type="ECO:0000313" key="19">
    <source>
        <dbReference type="Proteomes" id="UP001206692"/>
    </source>
</evidence>
<protein>
    <recommendedName>
        <fullName evidence="16">Hypoxanthine phosphoribosyltransferase</fullName>
        <ecNumber evidence="16">2.4.2.8</ecNumber>
    </recommendedName>
</protein>
<evidence type="ECO:0000256" key="15">
    <source>
        <dbReference type="ARBA" id="ARBA00049402"/>
    </source>
</evidence>
<dbReference type="Gene3D" id="3.40.50.2020">
    <property type="match status" value="1"/>
</dbReference>
<keyword evidence="11 16" id="KW-0660">Purine salvage</keyword>
<keyword evidence="12 16" id="KW-0547">Nucleotide-binding</keyword>
<comment type="catalytic activity">
    <reaction evidence="14">
        <text>GMP + diphosphate = guanine + 5-phospho-alpha-D-ribose 1-diphosphate</text>
        <dbReference type="Rhea" id="RHEA:25424"/>
        <dbReference type="ChEBI" id="CHEBI:16235"/>
        <dbReference type="ChEBI" id="CHEBI:33019"/>
        <dbReference type="ChEBI" id="CHEBI:58017"/>
        <dbReference type="ChEBI" id="CHEBI:58115"/>
        <dbReference type="EC" id="2.4.2.8"/>
    </reaction>
    <physiologicalReaction direction="right-to-left" evidence="14">
        <dbReference type="Rhea" id="RHEA:25426"/>
    </physiologicalReaction>
</comment>
<dbReference type="RefSeq" id="WP_062411445.1">
    <property type="nucleotide sequence ID" value="NZ_JAJCIO010000003.1"/>
</dbReference>
<evidence type="ECO:0000259" key="17">
    <source>
        <dbReference type="Pfam" id="PF00156"/>
    </source>
</evidence>
<accession>A0ABT1SQG0</accession>
<comment type="catalytic activity">
    <reaction evidence="15">
        <text>IMP + diphosphate = hypoxanthine + 5-phospho-alpha-D-ribose 1-diphosphate</text>
        <dbReference type="Rhea" id="RHEA:17973"/>
        <dbReference type="ChEBI" id="CHEBI:17368"/>
        <dbReference type="ChEBI" id="CHEBI:33019"/>
        <dbReference type="ChEBI" id="CHEBI:58017"/>
        <dbReference type="ChEBI" id="CHEBI:58053"/>
        <dbReference type="EC" id="2.4.2.8"/>
    </reaction>
    <physiologicalReaction direction="right-to-left" evidence="15">
        <dbReference type="Rhea" id="RHEA:17975"/>
    </physiologicalReaction>
</comment>
<evidence type="ECO:0000256" key="2">
    <source>
        <dbReference type="ARBA" id="ARBA00002049"/>
    </source>
</evidence>
<evidence type="ECO:0000256" key="8">
    <source>
        <dbReference type="ARBA" id="ARBA00022676"/>
    </source>
</evidence>
<dbReference type="GO" id="GO:0016757">
    <property type="term" value="F:glycosyltransferase activity"/>
    <property type="evidence" value="ECO:0007669"/>
    <property type="project" value="UniProtKB-KW"/>
</dbReference>
<dbReference type="CDD" id="cd06223">
    <property type="entry name" value="PRTases_typeI"/>
    <property type="match status" value="1"/>
</dbReference>
<dbReference type="Pfam" id="PF00156">
    <property type="entry name" value="Pribosyltran"/>
    <property type="match status" value="1"/>
</dbReference>
<evidence type="ECO:0000256" key="14">
    <source>
        <dbReference type="ARBA" id="ARBA00048811"/>
    </source>
</evidence>
<sequence length="179" mass="19860">MHQDIKEILLTEEQIAARVRELGAQITKDYAGKTILLCGILKGAVTFFTDLARAIDGPVYFDFMSCSSYGASTESSGDIEIRKDLDNDVEGKDVLIVEDIIDTGITLSHLVPMLKERGARSVKLATLLSKPARRQVEVPVDYNGFEIPDAFVVGYGLDYNSCYRNLPYIGVLKEEVYSK</sequence>
<dbReference type="InterPro" id="IPR000836">
    <property type="entry name" value="PRTase_dom"/>
</dbReference>
<keyword evidence="7 16" id="KW-0963">Cytoplasm</keyword>
<dbReference type="InterPro" id="IPR029057">
    <property type="entry name" value="PRTase-like"/>
</dbReference>
<evidence type="ECO:0000313" key="18">
    <source>
        <dbReference type="EMBL" id="MCQ5341987.1"/>
    </source>
</evidence>
<comment type="similarity">
    <text evidence="6 16">Belongs to the purine/pyrimidine phosphoribosyltransferase family.</text>
</comment>
<dbReference type="PANTHER" id="PTHR43340:SF1">
    <property type="entry name" value="HYPOXANTHINE PHOSPHORIBOSYLTRANSFERASE"/>
    <property type="match status" value="1"/>
</dbReference>
<proteinExistence type="inferred from homology"/>
<dbReference type="SUPFAM" id="SSF53271">
    <property type="entry name" value="PRTase-like"/>
    <property type="match status" value="1"/>
</dbReference>
<name>A0ABT1SQG0_9FIRM</name>
<feature type="domain" description="Phosphoribosyltransferase" evidence="17">
    <location>
        <begin position="9"/>
        <end position="159"/>
    </location>
</feature>